<reference evidence="6 7" key="1">
    <citation type="submission" date="2016-10" db="EMBL/GenBank/DDBJ databases">
        <authorList>
            <person name="de Groot N.N."/>
        </authorList>
    </citation>
    <scope>NUCLEOTIDE SEQUENCE [LARGE SCALE GENOMIC DNA]</scope>
    <source>
        <strain evidence="6 7">DSM 21800</strain>
    </source>
</reference>
<dbReference type="OrthoDB" id="3731192at2"/>
<evidence type="ECO:0000256" key="4">
    <source>
        <dbReference type="PROSITE-ProRule" id="PRU00335"/>
    </source>
</evidence>
<dbReference type="FunFam" id="1.10.10.60:FF:000141">
    <property type="entry name" value="TetR family transcriptional regulator"/>
    <property type="match status" value="1"/>
</dbReference>
<evidence type="ECO:0000256" key="3">
    <source>
        <dbReference type="ARBA" id="ARBA00023163"/>
    </source>
</evidence>
<dbReference type="GO" id="GO:0000976">
    <property type="term" value="F:transcription cis-regulatory region binding"/>
    <property type="evidence" value="ECO:0007669"/>
    <property type="project" value="TreeGrafter"/>
</dbReference>
<protein>
    <submittedName>
        <fullName evidence="6">DNA-binding transcriptional regulator, AcrR family</fullName>
    </submittedName>
</protein>
<evidence type="ECO:0000259" key="5">
    <source>
        <dbReference type="PROSITE" id="PS50977"/>
    </source>
</evidence>
<dbReference type="GO" id="GO:0045892">
    <property type="term" value="P:negative regulation of DNA-templated transcription"/>
    <property type="evidence" value="ECO:0007669"/>
    <property type="project" value="UniProtKB-ARBA"/>
</dbReference>
<dbReference type="GO" id="GO:0003700">
    <property type="term" value="F:DNA-binding transcription factor activity"/>
    <property type="evidence" value="ECO:0007669"/>
    <property type="project" value="TreeGrafter"/>
</dbReference>
<dbReference type="InterPro" id="IPR050109">
    <property type="entry name" value="HTH-type_TetR-like_transc_reg"/>
</dbReference>
<accession>A0A1H1SCF6</accession>
<keyword evidence="2 4" id="KW-0238">DNA-binding</keyword>
<dbReference type="PROSITE" id="PS01081">
    <property type="entry name" value="HTH_TETR_1"/>
    <property type="match status" value="1"/>
</dbReference>
<name>A0A1H1SCF6_9ACTN</name>
<dbReference type="PRINTS" id="PR00455">
    <property type="entry name" value="HTHTETR"/>
</dbReference>
<sequence length="210" mass="23265">MDTSTGLRELKKQRTRQAISDAAIRLFIERGFAAVSVADIAAAAEVSKPTLFKYFPSKEDLLIDRISDHLDEFARAVRGRSADETPLAALRRHTLHQLEIREPFSGLNDDADSLRLREMIFSTPSLGAHMLRFARISERELSDALIEAGVEELDARLAATQIIGSYLTLAEENWRQLSAGRTATAQYPKARRAAEHAFDLLSDGLTDAGV</sequence>
<dbReference type="EMBL" id="LT629772">
    <property type="protein sequence ID" value="SDS45553.1"/>
    <property type="molecule type" value="Genomic_DNA"/>
</dbReference>
<evidence type="ECO:0000313" key="6">
    <source>
        <dbReference type="EMBL" id="SDS45553.1"/>
    </source>
</evidence>
<dbReference type="Gene3D" id="1.10.357.10">
    <property type="entry name" value="Tetracycline Repressor, domain 2"/>
    <property type="match status" value="1"/>
</dbReference>
<keyword evidence="3" id="KW-0804">Transcription</keyword>
<dbReference type="AlphaFoldDB" id="A0A1H1SCF6"/>
<dbReference type="InterPro" id="IPR023772">
    <property type="entry name" value="DNA-bd_HTH_TetR-type_CS"/>
</dbReference>
<dbReference type="RefSeq" id="WP_091523664.1">
    <property type="nucleotide sequence ID" value="NZ_LT629772.1"/>
</dbReference>
<feature type="DNA-binding region" description="H-T-H motif" evidence="4">
    <location>
        <begin position="36"/>
        <end position="55"/>
    </location>
</feature>
<dbReference type="InterPro" id="IPR009057">
    <property type="entry name" value="Homeodomain-like_sf"/>
</dbReference>
<dbReference type="Proteomes" id="UP000199103">
    <property type="component" value="Chromosome I"/>
</dbReference>
<dbReference type="Pfam" id="PF00440">
    <property type="entry name" value="TetR_N"/>
    <property type="match status" value="1"/>
</dbReference>
<gene>
    <name evidence="6" type="ORF">SAMN04489812_1958</name>
</gene>
<evidence type="ECO:0000256" key="1">
    <source>
        <dbReference type="ARBA" id="ARBA00023015"/>
    </source>
</evidence>
<dbReference type="PROSITE" id="PS50977">
    <property type="entry name" value="HTH_TETR_2"/>
    <property type="match status" value="1"/>
</dbReference>
<keyword evidence="1" id="KW-0805">Transcription regulation</keyword>
<organism evidence="6 7">
    <name type="scientific">Microlunatus soli</name>
    <dbReference type="NCBI Taxonomy" id="630515"/>
    <lineage>
        <taxon>Bacteria</taxon>
        <taxon>Bacillati</taxon>
        <taxon>Actinomycetota</taxon>
        <taxon>Actinomycetes</taxon>
        <taxon>Propionibacteriales</taxon>
        <taxon>Propionibacteriaceae</taxon>
        <taxon>Microlunatus</taxon>
    </lineage>
</organism>
<evidence type="ECO:0000256" key="2">
    <source>
        <dbReference type="ARBA" id="ARBA00023125"/>
    </source>
</evidence>
<dbReference type="PANTHER" id="PTHR30055:SF234">
    <property type="entry name" value="HTH-TYPE TRANSCRIPTIONAL REGULATOR BETI"/>
    <property type="match status" value="1"/>
</dbReference>
<feature type="domain" description="HTH tetR-type" evidence="5">
    <location>
        <begin position="13"/>
        <end position="73"/>
    </location>
</feature>
<proteinExistence type="predicted"/>
<dbReference type="PANTHER" id="PTHR30055">
    <property type="entry name" value="HTH-TYPE TRANSCRIPTIONAL REGULATOR RUTR"/>
    <property type="match status" value="1"/>
</dbReference>
<keyword evidence="7" id="KW-1185">Reference proteome</keyword>
<dbReference type="SUPFAM" id="SSF46689">
    <property type="entry name" value="Homeodomain-like"/>
    <property type="match status" value="1"/>
</dbReference>
<evidence type="ECO:0000313" key="7">
    <source>
        <dbReference type="Proteomes" id="UP000199103"/>
    </source>
</evidence>
<dbReference type="InterPro" id="IPR001647">
    <property type="entry name" value="HTH_TetR"/>
</dbReference>